<organism evidence="1 2">
    <name type="scientific">Cystobacter fuscus (strain ATCC 25194 / DSM 2262 / NBRC 100088 / M29)</name>
    <dbReference type="NCBI Taxonomy" id="1242864"/>
    <lineage>
        <taxon>Bacteria</taxon>
        <taxon>Pseudomonadati</taxon>
        <taxon>Myxococcota</taxon>
        <taxon>Myxococcia</taxon>
        <taxon>Myxococcales</taxon>
        <taxon>Cystobacterineae</taxon>
        <taxon>Archangiaceae</taxon>
        <taxon>Cystobacter</taxon>
    </lineage>
</organism>
<gene>
    <name evidence="1" type="ORF">D187_000434</name>
</gene>
<sequence length="53" mass="5521">MAFDAQGQGVVASLTGTTAFQGRTLGLSLNPNAKPMWLRFIGDNPSREGAKAA</sequence>
<protein>
    <submittedName>
        <fullName evidence="1">Uncharacterized protein</fullName>
    </submittedName>
</protein>
<dbReference type="Proteomes" id="UP000011682">
    <property type="component" value="Unassembled WGS sequence"/>
</dbReference>
<evidence type="ECO:0000313" key="1">
    <source>
        <dbReference type="EMBL" id="EPX65009.1"/>
    </source>
</evidence>
<reference evidence="1" key="1">
    <citation type="submission" date="2013-05" db="EMBL/GenBank/DDBJ databases">
        <title>Genome assembly of Cystobacter fuscus DSM 2262.</title>
        <authorList>
            <person name="Sharma G."/>
            <person name="Khatri I."/>
            <person name="Kaur C."/>
            <person name="Mayilraj S."/>
            <person name="Subramanian S."/>
        </authorList>
    </citation>
    <scope>NUCLEOTIDE SEQUENCE [LARGE SCALE GENOMIC DNA]</scope>
    <source>
        <strain evidence="1">DSM 2262</strain>
    </source>
</reference>
<comment type="caution">
    <text evidence="1">The sequence shown here is derived from an EMBL/GenBank/DDBJ whole genome shotgun (WGS) entry which is preliminary data.</text>
</comment>
<name>S9QUL2_CYSF2</name>
<keyword evidence="2" id="KW-1185">Reference proteome</keyword>
<dbReference type="AlphaFoldDB" id="S9QUL2"/>
<proteinExistence type="predicted"/>
<accession>S9QUL2</accession>
<dbReference type="EMBL" id="ANAH02000001">
    <property type="protein sequence ID" value="EPX65009.1"/>
    <property type="molecule type" value="Genomic_DNA"/>
</dbReference>
<evidence type="ECO:0000313" key="2">
    <source>
        <dbReference type="Proteomes" id="UP000011682"/>
    </source>
</evidence>